<feature type="chain" id="PRO_5032873461" evidence="1">
    <location>
        <begin position="28"/>
        <end position="282"/>
    </location>
</feature>
<organism evidence="2 3">
    <name type="scientific">Pontixanthobacter aestiaquae</name>
    <dbReference type="NCBI Taxonomy" id="1509367"/>
    <lineage>
        <taxon>Bacteria</taxon>
        <taxon>Pseudomonadati</taxon>
        <taxon>Pseudomonadota</taxon>
        <taxon>Alphaproteobacteria</taxon>
        <taxon>Sphingomonadales</taxon>
        <taxon>Erythrobacteraceae</taxon>
        <taxon>Pontixanthobacter</taxon>
    </lineage>
</organism>
<dbReference type="EMBL" id="WTYZ01000001">
    <property type="protein sequence ID" value="MXO81982.1"/>
    <property type="molecule type" value="Genomic_DNA"/>
</dbReference>
<protein>
    <submittedName>
        <fullName evidence="2">Uncharacterized protein</fullName>
    </submittedName>
</protein>
<name>A0A844Z3R4_9SPHN</name>
<evidence type="ECO:0000256" key="1">
    <source>
        <dbReference type="SAM" id="SignalP"/>
    </source>
</evidence>
<evidence type="ECO:0000313" key="2">
    <source>
        <dbReference type="EMBL" id="MXO81982.1"/>
    </source>
</evidence>
<gene>
    <name evidence="2" type="ORF">GRI35_01165</name>
</gene>
<evidence type="ECO:0000313" key="3">
    <source>
        <dbReference type="Proteomes" id="UP000460290"/>
    </source>
</evidence>
<dbReference type="AlphaFoldDB" id="A0A844Z3R4"/>
<dbReference type="Proteomes" id="UP000460290">
    <property type="component" value="Unassembled WGS sequence"/>
</dbReference>
<dbReference type="OrthoDB" id="7406594at2"/>
<keyword evidence="1" id="KW-0732">Signal</keyword>
<keyword evidence="3" id="KW-1185">Reference proteome</keyword>
<feature type="signal peptide" evidence="1">
    <location>
        <begin position="1"/>
        <end position="27"/>
    </location>
</feature>
<dbReference type="RefSeq" id="WP_160612330.1">
    <property type="nucleotide sequence ID" value="NZ_JAUFQM010000001.1"/>
</dbReference>
<accession>A0A844Z3R4</accession>
<comment type="caution">
    <text evidence="2">The sequence shown here is derived from an EMBL/GenBank/DDBJ whole genome shotgun (WGS) entry which is preliminary data.</text>
</comment>
<reference evidence="2 3" key="1">
    <citation type="submission" date="2019-12" db="EMBL/GenBank/DDBJ databases">
        <title>Genomic-based taxomic classification of the family Erythrobacteraceae.</title>
        <authorList>
            <person name="Xu L."/>
        </authorList>
    </citation>
    <scope>NUCLEOTIDE SEQUENCE [LARGE SCALE GENOMIC DNA]</scope>
    <source>
        <strain evidence="2 3">KCTC 42006</strain>
    </source>
</reference>
<proteinExistence type="predicted"/>
<sequence>MKSDKILSLLSVFGLAISVALPVSALAAQDNIVSDQITYADLVDLADASEIVLRAQIRKQAELKPERAPGLRPGYARLYIEAQTDSLLTGRAAVGESLRYLVDVPRDSKGKAPKLKKQTVLLFARPAAGRPGEIQLITETSQLLWSAPLETRLRSVLAELVAQDAAPEITGIRDVLSIPGNLAGESETQLFLSTDNDGPVSVTVIRRPDQESVWGVSWSDIVDQAARPPQMNTLDWYRLACFLPGRLPSASYLSADPASRRQADMDYRFVLQQLGPCPRNLD</sequence>